<dbReference type="InterPro" id="IPR008916">
    <property type="entry name" value="Retrov_capsid_C"/>
</dbReference>
<protein>
    <submittedName>
        <fullName evidence="1">Gag protein</fullName>
    </submittedName>
</protein>
<organism evidence="1">
    <name type="scientific">Human immunodeficiency virus type 1</name>
    <name type="common">HIV-1</name>
    <dbReference type="NCBI Taxonomy" id="11676"/>
    <lineage>
        <taxon>Viruses</taxon>
        <taxon>Riboviria</taxon>
        <taxon>Pararnavirae</taxon>
        <taxon>Artverviricota</taxon>
        <taxon>Revtraviricetes</taxon>
        <taxon>Ortervirales</taxon>
        <taxon>Retroviridae</taxon>
        <taxon>Orthoretrovirinae</taxon>
        <taxon>Lentivirus</taxon>
        <taxon>Lentivirus humimdef1</taxon>
    </lineage>
</organism>
<dbReference type="Gene3D" id="1.10.1200.30">
    <property type="match status" value="1"/>
</dbReference>
<organismHost>
    <name type="scientific">Homo sapiens</name>
    <name type="common">Human</name>
    <dbReference type="NCBI Taxonomy" id="9606"/>
</organismHost>
<proteinExistence type="predicted"/>
<name>Q3S826_HV1</name>
<sequence length="114" mass="13196">PSKFVYPRSILDIKQGPKEPFRDYVRPVLYNFKSGTSYTRCKKLDDRHLVGPKCEPRLYDHFKSIRTRGFIRRNDDSMSGSGEDLGHKARVLAEAMSQGNNTYIMMQRNNIKGP</sequence>
<dbReference type="EMBL" id="DQ154954">
    <property type="protein sequence ID" value="AAZ91480.1"/>
    <property type="molecule type" value="Genomic_DNA"/>
</dbReference>
<dbReference type="Gene3D" id="1.20.5.760">
    <property type="entry name" value="Single helix bin"/>
    <property type="match status" value="1"/>
</dbReference>
<evidence type="ECO:0000313" key="1">
    <source>
        <dbReference type="EMBL" id="AAZ91480.1"/>
    </source>
</evidence>
<feature type="non-terminal residue" evidence="1">
    <location>
        <position position="1"/>
    </location>
</feature>
<dbReference type="SUPFAM" id="SSF47353">
    <property type="entry name" value="Retrovirus capsid dimerization domain-like"/>
    <property type="match status" value="1"/>
</dbReference>
<accession>Q3S826</accession>
<feature type="non-terminal residue" evidence="1">
    <location>
        <position position="114"/>
    </location>
</feature>
<reference evidence="1" key="1">
    <citation type="submission" date="2005-08" db="EMBL/GenBank/DDBJ databases">
        <title>Genomic Diversity of HIV-1 subtypes in Northern Kenya.</title>
        <authorList>
            <person name="Khamadi S.A."/>
            <person name="Ochieng W."/>
            <person name="Lihana R.W."/>
            <person name="Kiptoo M.K."/>
            <person name="Kinyua J.G."/>
            <person name="Lagat N."/>
            <person name="Muriuki J."/>
            <person name="Mwangi J."/>
            <person name="Pelle R."/>
            <person name="Muigai A."/>
            <person name="Carter J."/>
            <person name="Yamada R."/>
            <person name="Mpoke S."/>
        </authorList>
    </citation>
    <scope>NUCLEOTIDE SEQUENCE</scope>
    <source>
        <strain evidence="1">MYDH013</strain>
    </source>
</reference>
<gene>
    <name evidence="1" type="primary">gag</name>
</gene>